<evidence type="ECO:0000313" key="12">
    <source>
        <dbReference type="Proteomes" id="UP000001549"/>
    </source>
</evidence>
<dbReference type="eggNOG" id="COG0499">
    <property type="taxonomic scope" value="Bacteria"/>
</dbReference>
<comment type="function">
    <text evidence="5">May play a key role in the regulation of the intracellular concentration of adenosylhomocysteine.</text>
</comment>
<dbReference type="STRING" id="656024.FsymDg_1096"/>
<dbReference type="AlphaFoldDB" id="F8AYT8"/>
<dbReference type="FunFam" id="3.40.50.720:FF:000004">
    <property type="entry name" value="Adenosylhomocysteinase"/>
    <property type="match status" value="1"/>
</dbReference>
<dbReference type="Pfam" id="PF00670">
    <property type="entry name" value="AdoHcyase_NAD"/>
    <property type="match status" value="1"/>
</dbReference>
<dbReference type="InterPro" id="IPR036291">
    <property type="entry name" value="NAD(P)-bd_dom_sf"/>
</dbReference>
<dbReference type="InterPro" id="IPR020082">
    <property type="entry name" value="S-Ado-L-homoCys_hydrolase_CS"/>
</dbReference>
<dbReference type="Gene3D" id="3.40.50.1480">
    <property type="entry name" value="Adenosylhomocysteinase-like"/>
    <property type="match status" value="1"/>
</dbReference>
<protein>
    <recommendedName>
        <fullName evidence="5">Adenosylhomocysteinase</fullName>
        <ecNumber evidence="5">3.13.2.1</ecNumber>
    </recommendedName>
    <alternativeName>
        <fullName evidence="5">S-adenosyl-L-homocysteine hydrolase</fullName>
        <shortName evidence="5">AdoHcyase</shortName>
    </alternativeName>
</protein>
<gene>
    <name evidence="5" type="primary">ahcY</name>
    <name evidence="11" type="ordered locus">FsymDg_1096</name>
</gene>
<dbReference type="PROSITE" id="PS00739">
    <property type="entry name" value="ADOHCYASE_2"/>
    <property type="match status" value="1"/>
</dbReference>
<keyword evidence="3 5" id="KW-0378">Hydrolase</keyword>
<comment type="similarity">
    <text evidence="1 5 9">Belongs to the adenosylhomocysteinase family.</text>
</comment>
<feature type="binding site" evidence="5 7">
    <location>
        <begin position="297"/>
        <end position="299"/>
    </location>
    <ligand>
        <name>NAD(+)</name>
        <dbReference type="ChEBI" id="CHEBI:57540"/>
    </ligand>
</feature>
<dbReference type="NCBIfam" id="TIGR00936">
    <property type="entry name" value="ahcY"/>
    <property type="match status" value="1"/>
</dbReference>
<comment type="catalytic activity">
    <reaction evidence="5 8">
        <text>S-adenosyl-L-homocysteine + H2O = L-homocysteine + adenosine</text>
        <dbReference type="Rhea" id="RHEA:21708"/>
        <dbReference type="ChEBI" id="CHEBI:15377"/>
        <dbReference type="ChEBI" id="CHEBI:16335"/>
        <dbReference type="ChEBI" id="CHEBI:57856"/>
        <dbReference type="ChEBI" id="CHEBI:58199"/>
        <dbReference type="EC" id="3.13.2.1"/>
    </reaction>
</comment>
<dbReference type="GO" id="GO:0005829">
    <property type="term" value="C:cytosol"/>
    <property type="evidence" value="ECO:0007669"/>
    <property type="project" value="TreeGrafter"/>
</dbReference>
<dbReference type="RefSeq" id="WP_013872574.1">
    <property type="nucleotide sequence ID" value="NC_015656.1"/>
</dbReference>
<dbReference type="SMART" id="SM00997">
    <property type="entry name" value="AdoHcyase_NAD"/>
    <property type="match status" value="1"/>
</dbReference>
<evidence type="ECO:0000256" key="1">
    <source>
        <dbReference type="ARBA" id="ARBA00007122"/>
    </source>
</evidence>
<evidence type="ECO:0000256" key="7">
    <source>
        <dbReference type="PIRSR" id="PIRSR001109-2"/>
    </source>
</evidence>
<dbReference type="GO" id="GO:0006730">
    <property type="term" value="P:one-carbon metabolic process"/>
    <property type="evidence" value="ECO:0007669"/>
    <property type="project" value="UniProtKB-UniRule"/>
</dbReference>
<name>F8AYT8_9ACTN</name>
<dbReference type="Gene3D" id="3.40.50.720">
    <property type="entry name" value="NAD(P)-binding Rossmann-like Domain"/>
    <property type="match status" value="1"/>
</dbReference>
<dbReference type="InterPro" id="IPR042172">
    <property type="entry name" value="Adenosylhomocyst_ase-like_sf"/>
</dbReference>
<dbReference type="GO" id="GO:0004013">
    <property type="term" value="F:adenosylhomocysteinase activity"/>
    <property type="evidence" value="ECO:0007669"/>
    <property type="project" value="UniProtKB-UniRule"/>
</dbReference>
<dbReference type="UniPathway" id="UPA00314">
    <property type="reaction ID" value="UER00076"/>
</dbReference>
<feature type="binding site" evidence="5">
    <location>
        <position position="189"/>
    </location>
    <ligand>
        <name>NAD(+)</name>
        <dbReference type="ChEBI" id="CHEBI:57540"/>
    </ligand>
</feature>
<dbReference type="HOGENOM" id="CLU_025194_2_1_11"/>
<evidence type="ECO:0000256" key="8">
    <source>
        <dbReference type="RuleBase" id="RU000548"/>
    </source>
</evidence>
<dbReference type="GO" id="GO:0033353">
    <property type="term" value="P:S-adenosylmethionine cycle"/>
    <property type="evidence" value="ECO:0007669"/>
    <property type="project" value="TreeGrafter"/>
</dbReference>
<dbReference type="SUPFAM" id="SSF52283">
    <property type="entry name" value="Formate/glycerate dehydrogenase catalytic domain-like"/>
    <property type="match status" value="1"/>
</dbReference>
<keyword evidence="2 5" id="KW-0554">One-carbon metabolism</keyword>
<feature type="domain" description="S-adenosyl-L-homocysteine hydrolase NAD binding" evidence="10">
    <location>
        <begin position="189"/>
        <end position="351"/>
    </location>
</feature>
<evidence type="ECO:0000256" key="5">
    <source>
        <dbReference type="HAMAP-Rule" id="MF_00563"/>
    </source>
</evidence>
<feature type="binding site" evidence="5">
    <location>
        <position position="276"/>
    </location>
    <ligand>
        <name>NAD(+)</name>
        <dbReference type="ChEBI" id="CHEBI:57540"/>
    </ligand>
</feature>
<dbReference type="HAMAP" id="MF_00563">
    <property type="entry name" value="AdoHcyase"/>
    <property type="match status" value="1"/>
</dbReference>
<dbReference type="Pfam" id="PF05221">
    <property type="entry name" value="AdoHcyase"/>
    <property type="match status" value="2"/>
</dbReference>
<comment type="cofactor">
    <cofactor evidence="5 7 8">
        <name>NAD(+)</name>
        <dbReference type="ChEBI" id="CHEBI:57540"/>
    </cofactor>
    <text evidence="5 7 8">Binds 1 NAD(+) per subunit.</text>
</comment>
<keyword evidence="4 5" id="KW-0520">NAD</keyword>
<accession>F8AYT8</accession>
<feature type="binding site" evidence="5 6">
    <location>
        <position position="188"/>
    </location>
    <ligand>
        <name>substrate</name>
    </ligand>
</feature>
<feature type="binding site" evidence="5 7">
    <location>
        <position position="241"/>
    </location>
    <ligand>
        <name>NAD(+)</name>
        <dbReference type="ChEBI" id="CHEBI:57540"/>
    </ligand>
</feature>
<evidence type="ECO:0000259" key="10">
    <source>
        <dbReference type="SMART" id="SM00997"/>
    </source>
</evidence>
<dbReference type="InterPro" id="IPR000043">
    <property type="entry name" value="Adenosylhomocysteinase-like"/>
</dbReference>
<dbReference type="SMART" id="SM00996">
    <property type="entry name" value="AdoHcyase"/>
    <property type="match status" value="1"/>
</dbReference>
<feature type="binding site" evidence="5 6">
    <location>
        <position position="154"/>
    </location>
    <ligand>
        <name>substrate</name>
    </ligand>
</feature>
<dbReference type="InterPro" id="IPR015878">
    <property type="entry name" value="Ado_hCys_hydrolase_NAD-bd"/>
</dbReference>
<dbReference type="KEGG" id="fsy:FsymDg_1096"/>
<dbReference type="EC" id="3.13.2.1" evidence="5"/>
<comment type="subcellular location">
    <subcellularLocation>
        <location evidence="5">Cytoplasm</location>
    </subcellularLocation>
</comment>
<feature type="binding site" evidence="5 7">
    <location>
        <position position="345"/>
    </location>
    <ligand>
        <name>NAD(+)</name>
        <dbReference type="ChEBI" id="CHEBI:57540"/>
    </ligand>
</feature>
<dbReference type="Proteomes" id="UP000001549">
    <property type="component" value="Chromosome"/>
</dbReference>
<evidence type="ECO:0000256" key="3">
    <source>
        <dbReference type="ARBA" id="ARBA00022801"/>
    </source>
</evidence>
<dbReference type="CDD" id="cd00401">
    <property type="entry name" value="SAHH"/>
    <property type="match status" value="1"/>
</dbReference>
<organism evidence="11 12">
    <name type="scientific">Candidatus Protofrankia datiscae</name>
    <dbReference type="NCBI Taxonomy" id="2716812"/>
    <lineage>
        <taxon>Bacteria</taxon>
        <taxon>Bacillati</taxon>
        <taxon>Actinomycetota</taxon>
        <taxon>Actinomycetes</taxon>
        <taxon>Frankiales</taxon>
        <taxon>Frankiaceae</taxon>
        <taxon>Protofrankia</taxon>
    </lineage>
</organism>
<feature type="binding site" evidence="5 6">
    <location>
        <position position="184"/>
    </location>
    <ligand>
        <name>substrate</name>
    </ligand>
</feature>
<keyword evidence="12" id="KW-1185">Reference proteome</keyword>
<dbReference type="PIRSF" id="PIRSF001109">
    <property type="entry name" value="Ad_hcy_hydrolase"/>
    <property type="match status" value="1"/>
</dbReference>
<feature type="binding site" evidence="7">
    <location>
        <position position="352"/>
    </location>
    <ligand>
        <name>NAD(+)</name>
        <dbReference type="ChEBI" id="CHEBI:57540"/>
    </ligand>
</feature>
<reference evidence="11 12" key="1">
    <citation type="submission" date="2011-05" db="EMBL/GenBank/DDBJ databases">
        <title>Complete sequence of chromosome of Frankia symbiont of Datisca glomerata.</title>
        <authorList>
            <consortium name="US DOE Joint Genome Institute"/>
            <person name="Lucas S."/>
            <person name="Han J."/>
            <person name="Lapidus A."/>
            <person name="Cheng J.-F."/>
            <person name="Goodwin L."/>
            <person name="Pitluck S."/>
            <person name="Peters L."/>
            <person name="Mikhailova N."/>
            <person name="Chertkov O."/>
            <person name="Teshima H."/>
            <person name="Han C."/>
            <person name="Tapia R."/>
            <person name="Land M."/>
            <person name="Hauser L."/>
            <person name="Kyrpides N."/>
            <person name="Ivanova N."/>
            <person name="Pagani I."/>
            <person name="Berry A."/>
            <person name="Pawlowski K."/>
            <person name="Persson T."/>
            <person name="Vanden Heuvel B."/>
            <person name="Benson D."/>
            <person name="Woyke T."/>
        </authorList>
    </citation>
    <scope>NUCLEOTIDE SEQUENCE [LARGE SCALE GENOMIC DNA]</scope>
    <source>
        <strain evidence="12">4085684</strain>
    </source>
</reference>
<dbReference type="PANTHER" id="PTHR23420">
    <property type="entry name" value="ADENOSYLHOMOCYSTEINASE"/>
    <property type="match status" value="1"/>
</dbReference>
<feature type="binding site" evidence="5 6">
    <location>
        <position position="57"/>
    </location>
    <ligand>
        <name>substrate</name>
    </ligand>
</feature>
<dbReference type="GO" id="GO:0071269">
    <property type="term" value="P:L-homocysteine biosynthetic process"/>
    <property type="evidence" value="ECO:0007669"/>
    <property type="project" value="UniProtKB-UniRule"/>
</dbReference>
<proteinExistence type="inferred from homology"/>
<keyword evidence="5" id="KW-0963">Cytoplasm</keyword>
<feature type="binding site" evidence="5 7">
    <location>
        <begin position="155"/>
        <end position="157"/>
    </location>
    <ligand>
        <name>NAD(+)</name>
        <dbReference type="ChEBI" id="CHEBI:57540"/>
    </ligand>
</feature>
<feature type="binding site" evidence="5">
    <location>
        <begin position="218"/>
        <end position="223"/>
    </location>
    <ligand>
        <name>NAD(+)</name>
        <dbReference type="ChEBI" id="CHEBI:57540"/>
    </ligand>
</feature>
<dbReference type="NCBIfam" id="NF004005">
    <property type="entry name" value="PRK05476.2-3"/>
    <property type="match status" value="1"/>
</dbReference>
<dbReference type="EMBL" id="CP002801">
    <property type="protein sequence ID" value="AEH08596.1"/>
    <property type="molecule type" value="Genomic_DNA"/>
</dbReference>
<evidence type="ECO:0000256" key="6">
    <source>
        <dbReference type="PIRSR" id="PIRSR001109-1"/>
    </source>
</evidence>
<comment type="pathway">
    <text evidence="5 8">Amino-acid biosynthesis; L-homocysteine biosynthesis; L-homocysteine from S-adenosyl-L-homocysteine: step 1/1.</text>
</comment>
<feature type="binding site" evidence="5 6">
    <location>
        <position position="129"/>
    </location>
    <ligand>
        <name>substrate</name>
    </ligand>
</feature>
<evidence type="ECO:0000256" key="4">
    <source>
        <dbReference type="ARBA" id="ARBA00023027"/>
    </source>
</evidence>
<evidence type="ECO:0000313" key="11">
    <source>
        <dbReference type="EMBL" id="AEH08596.1"/>
    </source>
</evidence>
<sequence length="423" mass="45759">MAELPKNDIADLALAQQGKARIEWADRSMSVLRQIRDRFAVERPFEGVKIAACMHVTTETANLMRALAAGGAQLALAASNPLSTQDDTAAALVAEYGISTFARNGVDRDGYYAHINAALDGAPHYVFDDGCDLVNTLHTTRTEVLPSVRGGCEETTTGVIRLRQMSKDGALRFPMVAVNDTDTKHMFDNRYGTGQSTLDAIFRATNTLLAGKTVVVAGYGYCGRGVSSRAKGLGANVVVTEIDPTKALDAAMDGFRVLPMIEAAAIGDVFITVTGNRDVLRREHFEAMKDGAIFANSGHFDIEIDIKALTELAVAGPRRVRHQTDEYMTADGRRLLLLAEGRLVNLGAAEGHPAAVMDMSFADQALTAEWLTKNWQSLAPGVHDVPIEIDKEVARLKLETMGLAIDVLTPAQEEYLNSWEHGS</sequence>
<evidence type="ECO:0000256" key="2">
    <source>
        <dbReference type="ARBA" id="ARBA00022563"/>
    </source>
</evidence>
<dbReference type="PANTHER" id="PTHR23420:SF0">
    <property type="entry name" value="ADENOSYLHOMOCYSTEINASE"/>
    <property type="match status" value="1"/>
</dbReference>
<evidence type="ECO:0000256" key="9">
    <source>
        <dbReference type="RuleBase" id="RU004166"/>
    </source>
</evidence>
<dbReference type="SUPFAM" id="SSF51735">
    <property type="entry name" value="NAD(P)-binding Rossmann-fold domains"/>
    <property type="match status" value="1"/>
</dbReference>
<feature type="binding site" evidence="7">
    <location>
        <begin position="220"/>
        <end position="225"/>
    </location>
    <ligand>
        <name>NAD(+)</name>
        <dbReference type="ChEBI" id="CHEBI:57540"/>
    </ligand>
</feature>